<dbReference type="SUPFAM" id="SSF50199">
    <property type="entry name" value="Staphylococcal nuclease"/>
    <property type="match status" value="1"/>
</dbReference>
<keyword evidence="3" id="KW-1185">Reference proteome</keyword>
<feature type="domain" description="TNase-like" evidence="1">
    <location>
        <begin position="58"/>
        <end position="173"/>
    </location>
</feature>
<evidence type="ECO:0000313" key="3">
    <source>
        <dbReference type="Proteomes" id="UP001523392"/>
    </source>
</evidence>
<dbReference type="RefSeq" id="WP_252952914.1">
    <property type="nucleotide sequence ID" value="NZ_JAFIRR010000054.1"/>
</dbReference>
<dbReference type="InterPro" id="IPR035437">
    <property type="entry name" value="SNase_OB-fold_sf"/>
</dbReference>
<dbReference type="Gene3D" id="2.40.50.90">
    <property type="match status" value="1"/>
</dbReference>
<dbReference type="PROSITE" id="PS50830">
    <property type="entry name" value="TNASE_3"/>
    <property type="match status" value="1"/>
</dbReference>
<proteinExistence type="predicted"/>
<evidence type="ECO:0000313" key="2">
    <source>
        <dbReference type="EMBL" id="MCO6416304.1"/>
    </source>
</evidence>
<organism evidence="2 3">
    <name type="scientific">Siccirubricoccus soli</name>
    <dbReference type="NCBI Taxonomy" id="2899147"/>
    <lineage>
        <taxon>Bacteria</taxon>
        <taxon>Pseudomonadati</taxon>
        <taxon>Pseudomonadota</taxon>
        <taxon>Alphaproteobacteria</taxon>
        <taxon>Acetobacterales</taxon>
        <taxon>Roseomonadaceae</taxon>
        <taxon>Siccirubricoccus</taxon>
    </lineage>
</organism>
<comment type="caution">
    <text evidence="2">The sequence shown here is derived from an EMBL/GenBank/DDBJ whole genome shotgun (WGS) entry which is preliminary data.</text>
</comment>
<dbReference type="InterPro" id="IPR016071">
    <property type="entry name" value="Staphylococal_nuclease_OB-fold"/>
</dbReference>
<name>A0ABT1D2Z5_9PROT</name>
<dbReference type="EMBL" id="JAFIRR010000054">
    <property type="protein sequence ID" value="MCO6416304.1"/>
    <property type="molecule type" value="Genomic_DNA"/>
</dbReference>
<sequence length="185" mass="19300">MRPRRIFRPAPSPRRWGTFAVGALAALGAVTIAVAIPGDLFGSAPRDQLWAAGPGEVRVLDGDTLRLGDRVLRLAALDVPDRGRASCRDAAGRLADCAGLAAESLAGLIAGRGVECRVQGRDRMGRGFGSCRAGGVELNASQIAAGWALAESGSALVPVEAAARQARRGLWAPEATPPESWRGRR</sequence>
<reference evidence="2 3" key="1">
    <citation type="submission" date="2021-12" db="EMBL/GenBank/DDBJ databases">
        <title>Siccirubricoccus leaddurans sp. nov., a high concentration Zn2+ tolerance bacterium.</title>
        <authorList>
            <person name="Cao Y."/>
        </authorList>
    </citation>
    <scope>NUCLEOTIDE SEQUENCE [LARGE SCALE GENOMIC DNA]</scope>
    <source>
        <strain evidence="2 3">KC 17139</strain>
    </source>
</reference>
<dbReference type="Proteomes" id="UP001523392">
    <property type="component" value="Unassembled WGS sequence"/>
</dbReference>
<dbReference type="SMART" id="SM00318">
    <property type="entry name" value="SNc"/>
    <property type="match status" value="1"/>
</dbReference>
<gene>
    <name evidence="2" type="ORF">JYK14_09005</name>
</gene>
<protein>
    <submittedName>
        <fullName evidence="2">Thermonuclease family protein</fullName>
    </submittedName>
</protein>
<accession>A0ABT1D2Z5</accession>
<evidence type="ECO:0000259" key="1">
    <source>
        <dbReference type="PROSITE" id="PS50830"/>
    </source>
</evidence>